<proteinExistence type="predicted"/>
<evidence type="ECO:0000256" key="1">
    <source>
        <dbReference type="SAM" id="MobiDB-lite"/>
    </source>
</evidence>
<evidence type="ECO:0008006" key="4">
    <source>
        <dbReference type="Google" id="ProtNLM"/>
    </source>
</evidence>
<accession>A0A9P9I9E9</accession>
<name>A0A9P9I9E9_9HYPO</name>
<feature type="region of interest" description="Disordered" evidence="1">
    <location>
        <begin position="120"/>
        <end position="140"/>
    </location>
</feature>
<gene>
    <name evidence="2" type="ORF">EDB81DRAFT_768252</name>
</gene>
<sequence>MSLREDEYALSEQRRREYNAAHQRKFRTRKKQELGEMREQNNKMTSSRKVWNLGSKSWNMDSDINTEPESEPANPIASVSKDEGDIGQNRSSYPIWAIRAAKREPVQRQAVTRNFSLKTRTHSSLRQRLNKPTHTTAFRR</sequence>
<feature type="compositionally biased region" description="Basic and acidic residues" evidence="1">
    <location>
        <begin position="1"/>
        <end position="19"/>
    </location>
</feature>
<feature type="compositionally biased region" description="Polar residues" evidence="1">
    <location>
        <begin position="42"/>
        <end position="63"/>
    </location>
</feature>
<keyword evidence="3" id="KW-1185">Reference proteome</keyword>
<dbReference type="AlphaFoldDB" id="A0A9P9I9E9"/>
<organism evidence="2 3">
    <name type="scientific">Dactylonectria macrodidyma</name>
    <dbReference type="NCBI Taxonomy" id="307937"/>
    <lineage>
        <taxon>Eukaryota</taxon>
        <taxon>Fungi</taxon>
        <taxon>Dikarya</taxon>
        <taxon>Ascomycota</taxon>
        <taxon>Pezizomycotina</taxon>
        <taxon>Sordariomycetes</taxon>
        <taxon>Hypocreomycetidae</taxon>
        <taxon>Hypocreales</taxon>
        <taxon>Nectriaceae</taxon>
        <taxon>Dactylonectria</taxon>
    </lineage>
</organism>
<dbReference type="Proteomes" id="UP000738349">
    <property type="component" value="Unassembled WGS sequence"/>
</dbReference>
<evidence type="ECO:0000313" key="2">
    <source>
        <dbReference type="EMBL" id="KAH7112681.1"/>
    </source>
</evidence>
<feature type="compositionally biased region" description="Basic and acidic residues" evidence="1">
    <location>
        <begin position="31"/>
        <end position="41"/>
    </location>
</feature>
<reference evidence="2" key="1">
    <citation type="journal article" date="2021" name="Nat. Commun.">
        <title>Genetic determinants of endophytism in the Arabidopsis root mycobiome.</title>
        <authorList>
            <person name="Mesny F."/>
            <person name="Miyauchi S."/>
            <person name="Thiergart T."/>
            <person name="Pickel B."/>
            <person name="Atanasova L."/>
            <person name="Karlsson M."/>
            <person name="Huettel B."/>
            <person name="Barry K.W."/>
            <person name="Haridas S."/>
            <person name="Chen C."/>
            <person name="Bauer D."/>
            <person name="Andreopoulos W."/>
            <person name="Pangilinan J."/>
            <person name="LaButti K."/>
            <person name="Riley R."/>
            <person name="Lipzen A."/>
            <person name="Clum A."/>
            <person name="Drula E."/>
            <person name="Henrissat B."/>
            <person name="Kohler A."/>
            <person name="Grigoriev I.V."/>
            <person name="Martin F.M."/>
            <person name="Hacquard S."/>
        </authorList>
    </citation>
    <scope>NUCLEOTIDE SEQUENCE</scope>
    <source>
        <strain evidence="2">MPI-CAGE-AT-0147</strain>
    </source>
</reference>
<feature type="region of interest" description="Disordered" evidence="1">
    <location>
        <begin position="1"/>
        <end position="88"/>
    </location>
</feature>
<protein>
    <recommendedName>
        <fullName evidence="4">BZIP domain-containing protein</fullName>
    </recommendedName>
</protein>
<dbReference type="EMBL" id="JAGMUV010000037">
    <property type="protein sequence ID" value="KAH7112681.1"/>
    <property type="molecule type" value="Genomic_DNA"/>
</dbReference>
<comment type="caution">
    <text evidence="2">The sequence shown here is derived from an EMBL/GenBank/DDBJ whole genome shotgun (WGS) entry which is preliminary data.</text>
</comment>
<evidence type="ECO:0000313" key="3">
    <source>
        <dbReference type="Proteomes" id="UP000738349"/>
    </source>
</evidence>